<dbReference type="EMBL" id="CAKM01000220">
    <property type="protein sequence ID" value="CCJ29879.1"/>
    <property type="molecule type" value="Genomic_DNA"/>
</dbReference>
<reference evidence="1 2" key="1">
    <citation type="journal article" date="2012" name="MBio">
        <title>De novo assembly of the Pneumocystis jirovecii genome from a single bronchoalveolar lavage fluid specimen from a patient.</title>
        <authorList>
            <person name="Cisse O.H."/>
            <person name="Pagni M."/>
            <person name="Hauser P.M."/>
        </authorList>
    </citation>
    <scope>NUCLEOTIDE SEQUENCE [LARGE SCALE GENOMIC DNA]</scope>
    <source>
        <strain evidence="1 2">SE8</strain>
    </source>
</reference>
<proteinExistence type="predicted"/>
<evidence type="ECO:0000313" key="1">
    <source>
        <dbReference type="EMBL" id="CCJ29879.1"/>
    </source>
</evidence>
<name>L0PCT3_PNEJI</name>
<organism evidence="2">
    <name type="scientific">Pneumocystis jirovecii</name>
    <name type="common">Human pneumocystis pneumonia agent</name>
    <dbReference type="NCBI Taxonomy" id="42068"/>
    <lineage>
        <taxon>Eukaryota</taxon>
        <taxon>Fungi</taxon>
        <taxon>Dikarya</taxon>
        <taxon>Ascomycota</taxon>
        <taxon>Taphrinomycotina</taxon>
        <taxon>Pneumocystomycetes</taxon>
        <taxon>Pneumocystaceae</taxon>
        <taxon>Pneumocystis</taxon>
    </lineage>
</organism>
<dbReference type="VEuPathDB" id="FungiDB:PNEJI1_001685"/>
<dbReference type="Proteomes" id="UP000010422">
    <property type="component" value="Unassembled WGS sequence"/>
</dbReference>
<protein>
    <submittedName>
        <fullName evidence="1">Uncharacterized protein</fullName>
    </submittedName>
</protein>
<dbReference type="AlphaFoldDB" id="L0PCT3"/>
<evidence type="ECO:0000313" key="2">
    <source>
        <dbReference type="Proteomes" id="UP000010422"/>
    </source>
</evidence>
<comment type="caution">
    <text evidence="1">The sequence shown here is derived from an EMBL/GenBank/DDBJ whole genome shotgun (WGS) entry which is preliminary data.</text>
</comment>
<gene>
    <name evidence="1" type="ORF">PNEJI1_001685</name>
</gene>
<accession>L0PCT3</accession>
<dbReference type="InParanoid" id="L0PCT3"/>
<sequence length="108" mass="12682">MKACTKIILRISLQFKIKIKIDIVDLFIEIATHIGSKSVILDLFDILRQLDFESLTSLTYIKDKCKRQDIILAGNLKMNINMFRCWKKKLEKCNLHNIATEIYIYGIF</sequence>